<dbReference type="EMBL" id="GL890903">
    <property type="protein sequence ID" value="EGJ32765.1"/>
    <property type="molecule type" value="Genomic_DNA"/>
</dbReference>
<accession>F4XRL0</accession>
<reference evidence="2 3" key="1">
    <citation type="journal article" date="2011" name="Proc. Natl. Acad. Sci. U.S.A.">
        <title>Genomic insights into the physiology and ecology of the marine filamentous cyanobacterium Lyngbya majuscula.</title>
        <authorList>
            <person name="Jones A.C."/>
            <person name="Monroe E.A."/>
            <person name="Podell S."/>
            <person name="Hess W.R."/>
            <person name="Klages S."/>
            <person name="Esquenazi E."/>
            <person name="Niessen S."/>
            <person name="Hoover H."/>
            <person name="Rothmann M."/>
            <person name="Lasken R.S."/>
            <person name="Yates J.R.III."/>
            <person name="Reinhardt R."/>
            <person name="Kube M."/>
            <person name="Burkart M.D."/>
            <person name="Allen E.E."/>
            <person name="Dorrestein P.C."/>
            <person name="Gerwick W.H."/>
            <person name="Gerwick L."/>
        </authorList>
    </citation>
    <scope>NUCLEOTIDE SEQUENCE [LARGE SCALE GENOMIC DNA]</scope>
    <source>
        <strain evidence="2 3">3L</strain>
    </source>
</reference>
<keyword evidence="3" id="KW-1185">Reference proteome</keyword>
<dbReference type="Pfam" id="PF14280">
    <property type="entry name" value="DUF4365"/>
    <property type="match status" value="1"/>
</dbReference>
<protein>
    <recommendedName>
        <fullName evidence="1">DUF4365 domain-containing protein</fullName>
    </recommendedName>
</protein>
<name>F4XRL0_9CYAN</name>
<dbReference type="HOGENOM" id="CLU_107456_0_0_3"/>
<evidence type="ECO:0000259" key="1">
    <source>
        <dbReference type="Pfam" id="PF14280"/>
    </source>
</evidence>
<evidence type="ECO:0000313" key="3">
    <source>
        <dbReference type="Proteomes" id="UP000003959"/>
    </source>
</evidence>
<evidence type="ECO:0000313" key="2">
    <source>
        <dbReference type="EMBL" id="EGJ32765.1"/>
    </source>
</evidence>
<organism evidence="2 3">
    <name type="scientific">Moorena producens 3L</name>
    <dbReference type="NCBI Taxonomy" id="489825"/>
    <lineage>
        <taxon>Bacteria</taxon>
        <taxon>Bacillati</taxon>
        <taxon>Cyanobacteriota</taxon>
        <taxon>Cyanophyceae</taxon>
        <taxon>Coleofasciculales</taxon>
        <taxon>Coleofasciculaceae</taxon>
        <taxon>Moorena</taxon>
    </lineage>
</organism>
<dbReference type="AlphaFoldDB" id="F4XRL0"/>
<dbReference type="InterPro" id="IPR025375">
    <property type="entry name" value="DUF4365"/>
</dbReference>
<feature type="domain" description="DUF4365" evidence="1">
    <location>
        <begin position="24"/>
        <end position="142"/>
    </location>
</feature>
<sequence length="158" mass="18637">MEAVMKRDLDYFIGERAEHLAIVYLTRSQDLVVERMKADYGLDMLVTILRDKLPTGRVFGVHIKGRDKAFKDIQQEASLVLSDQEKKYFQDLPFPVCVLFFTMDDDRGYYRWLKYPSESNQSLHILENNQWRSLDQEQVSQIIAEVNAWYNRKHQSAA</sequence>
<dbReference type="Proteomes" id="UP000003959">
    <property type="component" value="Unassembled WGS sequence"/>
</dbReference>
<gene>
    <name evidence="2" type="ORF">LYNGBM3L_02220</name>
</gene>
<proteinExistence type="predicted"/>